<keyword evidence="2" id="KW-1185">Reference proteome</keyword>
<organism evidence="1 2">
    <name type="scientific">Longimicrobium terrae</name>
    <dbReference type="NCBI Taxonomy" id="1639882"/>
    <lineage>
        <taxon>Bacteria</taxon>
        <taxon>Pseudomonadati</taxon>
        <taxon>Gemmatimonadota</taxon>
        <taxon>Longimicrobiia</taxon>
        <taxon>Longimicrobiales</taxon>
        <taxon>Longimicrobiaceae</taxon>
        <taxon>Longimicrobium</taxon>
    </lineage>
</organism>
<protein>
    <submittedName>
        <fullName evidence="1">Uncharacterized protein</fullName>
    </submittedName>
</protein>
<evidence type="ECO:0000313" key="2">
    <source>
        <dbReference type="Proteomes" id="UP000582837"/>
    </source>
</evidence>
<sequence>MYPPQRISFQSLFFNQMTDILATLESREILIRVRIDYVRDSPDPARVFRAMSRTIEAIRHLEDDLAKSVAVSIQPVVLLQDIEAGSLVTWIKTTLDVLGDDTGLSTGWELPTARYLRRAVIAVLSFIEDRETISTEEEAVTLQRNLVEIANDSGATLLQSGPVPMPNLYKDLREFGAAAAELGPGDTASVSSAGESVSLNPRFRLSSDESQRLLTRAVSTNKAVLSLVVKKPDYLGASMWEVRYDDRVVDAKILDGDWLNQFQSGSVPLAPGDGLRAETVIEIHKGENGTTVAEHYYVTKVLRVLPGLSDLQGALPLAG</sequence>
<comment type="caution">
    <text evidence="1">The sequence shown here is derived from an EMBL/GenBank/DDBJ whole genome shotgun (WGS) entry which is preliminary data.</text>
</comment>
<evidence type="ECO:0000313" key="1">
    <source>
        <dbReference type="EMBL" id="MBB6069248.1"/>
    </source>
</evidence>
<dbReference type="EMBL" id="JACHIA010000002">
    <property type="protein sequence ID" value="MBB6069248.1"/>
    <property type="molecule type" value="Genomic_DNA"/>
</dbReference>
<dbReference type="AlphaFoldDB" id="A0A841GUT7"/>
<name>A0A841GUT7_9BACT</name>
<dbReference type="RefSeq" id="WP_170037987.1">
    <property type="nucleotide sequence ID" value="NZ_JABDTL010000002.1"/>
</dbReference>
<gene>
    <name evidence="1" type="ORF">HNQ61_000863</name>
</gene>
<reference evidence="1 2" key="1">
    <citation type="submission" date="2020-08" db="EMBL/GenBank/DDBJ databases">
        <title>Genomic Encyclopedia of Type Strains, Phase IV (KMG-IV): sequencing the most valuable type-strain genomes for metagenomic binning, comparative biology and taxonomic classification.</title>
        <authorList>
            <person name="Goeker M."/>
        </authorList>
    </citation>
    <scope>NUCLEOTIDE SEQUENCE [LARGE SCALE GENOMIC DNA]</scope>
    <source>
        <strain evidence="1 2">DSM 29007</strain>
    </source>
</reference>
<dbReference type="Proteomes" id="UP000582837">
    <property type="component" value="Unassembled WGS sequence"/>
</dbReference>
<proteinExistence type="predicted"/>
<accession>A0A841GUT7</accession>